<dbReference type="Proteomes" id="UP000887579">
    <property type="component" value="Unplaced"/>
</dbReference>
<reference evidence="2" key="1">
    <citation type="submission" date="2022-11" db="UniProtKB">
        <authorList>
            <consortium name="WormBaseParasite"/>
        </authorList>
    </citation>
    <scope>IDENTIFICATION</scope>
</reference>
<evidence type="ECO:0000313" key="2">
    <source>
        <dbReference type="WBParaSite" id="ES5_v2.g21971.t1"/>
    </source>
</evidence>
<dbReference type="WBParaSite" id="ES5_v2.g21971.t1">
    <property type="protein sequence ID" value="ES5_v2.g21971.t1"/>
    <property type="gene ID" value="ES5_v2.g21971"/>
</dbReference>
<name>A0AC34FYN3_9BILA</name>
<protein>
    <submittedName>
        <fullName evidence="2">Uncharacterized protein</fullName>
    </submittedName>
</protein>
<sequence length="691" mass="78855">MFLQFWPYIDAYLQHYFIEFIKPQLRILIPKDFQPFRVKHFDMGDIPCQIGKLKIYNNTEEDDKIVIDMDFDYSGNAKFDVNIRGFDAGANEITLKGKLRCFLTPLLTSTPPFFGGVSFAFMELPKFKFNLTGIGDFLEYPGLSKTIQSIADFQLANCCVFPNKFVIPVAPSNIDLTDLYFPEPDGMIRIKIIEAKNLDSKDALIRQSKSDPFCAVQVGAQMFKTKTIKNSLNPKFSECFEAIVDEGSCQTLQIEIFDEDKIGFDEELGHISVPLKTVKEKGTVQDWATLEGCKRGEIHYKLQWYQLSKNRELLGHQKWDSEWRRANNPIYSSLVMVYIDRIEGLPDKTTKGVLPSPFIECKIGKRIQRSLVYENTKNPELHTFFSFFIEKSESQTLNLSAIDEGTQNLLGEVEIPLSDVTNEPEMELYQVKKYLTHESYKKSTVVLTLRVRAFKPCEVSEDEPWAFNEADEKMSVKTESLDENISLQQHTETSSESSGDDGKTAEPGKTVRMEDNESKLQLEAHQFNIVPKLPKTQKILDILFQRNKHSKKKVYDNENGAQLNFNLSMDSESSKLIVTVIKVKNIMPIEKNNLVDPYVKTELISKKGGKKASNKTAVIKNERNPCFDSTFEFKIDLNKIGKYKLFFILKDAVDYGVLHKSPVLGSGEVSLDTLNSSNQILGEQWINLTPS</sequence>
<evidence type="ECO:0000313" key="1">
    <source>
        <dbReference type="Proteomes" id="UP000887579"/>
    </source>
</evidence>
<accession>A0AC34FYN3</accession>
<organism evidence="1 2">
    <name type="scientific">Panagrolaimus sp. ES5</name>
    <dbReference type="NCBI Taxonomy" id="591445"/>
    <lineage>
        <taxon>Eukaryota</taxon>
        <taxon>Metazoa</taxon>
        <taxon>Ecdysozoa</taxon>
        <taxon>Nematoda</taxon>
        <taxon>Chromadorea</taxon>
        <taxon>Rhabditida</taxon>
        <taxon>Tylenchina</taxon>
        <taxon>Panagrolaimomorpha</taxon>
        <taxon>Panagrolaimoidea</taxon>
        <taxon>Panagrolaimidae</taxon>
        <taxon>Panagrolaimus</taxon>
    </lineage>
</organism>
<proteinExistence type="predicted"/>